<sequence length="187" mass="20587">MMAASGPQVSSSLPSAYTETDDPVGAPTDRSHRWAAESVGAPLPTPRLCSPRCASVCSHHSCCGSSRSRGASAVGTPRHLSVDKLRKCAAPFNLISLRQNASTARSIQSKQQWDMEEELERVDTARELDEFEDKLATLRQRTPRLDQPWRRHIPLTPPRVDENSAAGKSLLCDMRGTTYDPSRASMR</sequence>
<accession>A0AB34JZD2</accession>
<gene>
    <name evidence="2" type="ORF">AB1Y20_015001</name>
</gene>
<name>A0AB34JZD2_PRYPA</name>
<comment type="caution">
    <text evidence="2">The sequence shown here is derived from an EMBL/GenBank/DDBJ whole genome shotgun (WGS) entry which is preliminary data.</text>
</comment>
<proteinExistence type="predicted"/>
<keyword evidence="3" id="KW-1185">Reference proteome</keyword>
<feature type="region of interest" description="Disordered" evidence="1">
    <location>
        <begin position="1"/>
        <end position="41"/>
    </location>
</feature>
<evidence type="ECO:0000256" key="1">
    <source>
        <dbReference type="SAM" id="MobiDB-lite"/>
    </source>
</evidence>
<protein>
    <submittedName>
        <fullName evidence="2">Uncharacterized protein</fullName>
    </submittedName>
</protein>
<dbReference type="AlphaFoldDB" id="A0AB34JZD2"/>
<dbReference type="EMBL" id="JBGBPQ010000003">
    <property type="protein sequence ID" value="KAL1526283.1"/>
    <property type="molecule type" value="Genomic_DNA"/>
</dbReference>
<feature type="compositionally biased region" description="Polar residues" evidence="1">
    <location>
        <begin position="7"/>
        <end position="18"/>
    </location>
</feature>
<reference evidence="2 3" key="1">
    <citation type="journal article" date="2024" name="Science">
        <title>Giant polyketide synthase enzymes in the biosynthesis of giant marine polyether toxins.</title>
        <authorList>
            <person name="Fallon T.R."/>
            <person name="Shende V.V."/>
            <person name="Wierzbicki I.H."/>
            <person name="Pendleton A.L."/>
            <person name="Watervoot N.F."/>
            <person name="Auber R.P."/>
            <person name="Gonzalez D.J."/>
            <person name="Wisecaver J.H."/>
            <person name="Moore B.S."/>
        </authorList>
    </citation>
    <scope>NUCLEOTIDE SEQUENCE [LARGE SCALE GENOMIC DNA]</scope>
    <source>
        <strain evidence="2 3">12B1</strain>
    </source>
</reference>
<organism evidence="2 3">
    <name type="scientific">Prymnesium parvum</name>
    <name type="common">Toxic golden alga</name>
    <dbReference type="NCBI Taxonomy" id="97485"/>
    <lineage>
        <taxon>Eukaryota</taxon>
        <taxon>Haptista</taxon>
        <taxon>Haptophyta</taxon>
        <taxon>Prymnesiophyceae</taxon>
        <taxon>Prymnesiales</taxon>
        <taxon>Prymnesiaceae</taxon>
        <taxon>Prymnesium</taxon>
    </lineage>
</organism>
<evidence type="ECO:0000313" key="2">
    <source>
        <dbReference type="EMBL" id="KAL1526283.1"/>
    </source>
</evidence>
<evidence type="ECO:0000313" key="3">
    <source>
        <dbReference type="Proteomes" id="UP001515480"/>
    </source>
</evidence>
<dbReference type="Proteomes" id="UP001515480">
    <property type="component" value="Unassembled WGS sequence"/>
</dbReference>